<keyword evidence="1" id="KW-0175">Coiled coil</keyword>
<feature type="coiled-coil region" evidence="1">
    <location>
        <begin position="209"/>
        <end position="271"/>
    </location>
</feature>
<feature type="coiled-coil region" evidence="1">
    <location>
        <begin position="154"/>
        <end position="181"/>
    </location>
</feature>
<evidence type="ECO:0000313" key="4">
    <source>
        <dbReference type="RefSeq" id="XP_055869745.1"/>
    </source>
</evidence>
<dbReference type="GeneID" id="106072215"/>
<dbReference type="AlphaFoldDB" id="A0A9W2Z422"/>
<dbReference type="SUPFAM" id="SSF58104">
    <property type="entry name" value="Methyl-accepting chemotaxis protein (MCP) signaling domain"/>
    <property type="match status" value="1"/>
</dbReference>
<evidence type="ECO:0000313" key="3">
    <source>
        <dbReference type="Proteomes" id="UP001165740"/>
    </source>
</evidence>
<gene>
    <name evidence="4" type="primary">LOC106072215</name>
</gene>
<dbReference type="RefSeq" id="XP_055869745.1">
    <property type="nucleotide sequence ID" value="XM_056013770.1"/>
</dbReference>
<feature type="compositionally biased region" description="Basic and acidic residues" evidence="2">
    <location>
        <begin position="83"/>
        <end position="93"/>
    </location>
</feature>
<organism evidence="3 4">
    <name type="scientific">Biomphalaria glabrata</name>
    <name type="common">Bloodfluke planorb</name>
    <name type="synonym">Freshwater snail</name>
    <dbReference type="NCBI Taxonomy" id="6526"/>
    <lineage>
        <taxon>Eukaryota</taxon>
        <taxon>Metazoa</taxon>
        <taxon>Spiralia</taxon>
        <taxon>Lophotrochozoa</taxon>
        <taxon>Mollusca</taxon>
        <taxon>Gastropoda</taxon>
        <taxon>Heterobranchia</taxon>
        <taxon>Euthyneura</taxon>
        <taxon>Panpulmonata</taxon>
        <taxon>Hygrophila</taxon>
        <taxon>Lymnaeoidea</taxon>
        <taxon>Planorbidae</taxon>
        <taxon>Biomphalaria</taxon>
    </lineage>
</organism>
<accession>A0A9W2Z422</accession>
<feature type="region of interest" description="Disordered" evidence="2">
    <location>
        <begin position="83"/>
        <end position="109"/>
    </location>
</feature>
<reference evidence="4" key="1">
    <citation type="submission" date="2025-08" db="UniProtKB">
        <authorList>
            <consortium name="RefSeq"/>
        </authorList>
    </citation>
    <scope>IDENTIFICATION</scope>
</reference>
<sequence length="333" mass="39489">MSLKGLIKDLEDIVSKQKVLEDLKEKLHILLDDINQVTIKCTSWIQKTDSITYLELKEYLTDKISEYIQQCLNFALENSNPETKKEHIKEDSRIQSPSSSSCKDDEKRKTMEEEIMNLQQQFNSLDKHTKWLAKESQETSAQITEELHLASDFMSTLQTKIETLTEEIQNSVQNQDKKMEEFSDKIEKCFKQINLLAKQSDDNLLGTEIQNCTEELEKCQVCIESLNEEVRNLKGKLVHAQQLIKSGEDEIKRLKSEKEKTKKKLDEHIQKIHQIFANIDRPFRRYPFTTMLLFDERLRSFYCERCHTATYEWWYIKRLKELCKNCWMVELEV</sequence>
<dbReference type="Proteomes" id="UP001165740">
    <property type="component" value="Chromosome 16"/>
</dbReference>
<dbReference type="Gene3D" id="1.10.287.1490">
    <property type="match status" value="1"/>
</dbReference>
<evidence type="ECO:0000256" key="1">
    <source>
        <dbReference type="SAM" id="Coils"/>
    </source>
</evidence>
<name>A0A9W2Z422_BIOGL</name>
<evidence type="ECO:0000256" key="2">
    <source>
        <dbReference type="SAM" id="MobiDB-lite"/>
    </source>
</evidence>
<keyword evidence="3" id="KW-1185">Reference proteome</keyword>
<proteinExistence type="predicted"/>
<protein>
    <submittedName>
        <fullName evidence="4">Uncharacterized protein LOC106072215 isoform X2</fullName>
    </submittedName>
</protein>